<dbReference type="PROSITE" id="PS51257">
    <property type="entry name" value="PROKAR_LIPOPROTEIN"/>
    <property type="match status" value="1"/>
</dbReference>
<reference evidence="1" key="1">
    <citation type="submission" date="2016-10" db="EMBL/GenBank/DDBJ databases">
        <authorList>
            <person name="de Groot N.N."/>
        </authorList>
    </citation>
    <scope>NUCLEOTIDE SEQUENCE</scope>
</reference>
<protein>
    <recommendedName>
        <fullName evidence="2">Lipoprotein</fullName>
    </recommendedName>
</protein>
<dbReference type="EMBL" id="FPHP01000048">
    <property type="protein sequence ID" value="SFV75873.1"/>
    <property type="molecule type" value="Genomic_DNA"/>
</dbReference>
<gene>
    <name evidence="1" type="ORF">MNB_SM-3-803</name>
</gene>
<organism evidence="1">
    <name type="scientific">hydrothermal vent metagenome</name>
    <dbReference type="NCBI Taxonomy" id="652676"/>
    <lineage>
        <taxon>unclassified sequences</taxon>
        <taxon>metagenomes</taxon>
        <taxon>ecological metagenomes</taxon>
    </lineage>
</organism>
<name>A0A1W1D5G5_9ZZZZ</name>
<sequence>MFKTIVFLFITLLFFGCESSTYTSSNQITSNSIRGVVVDGYIDGASLCLDTNLNGTCDEPTIATRTNSNGSFLFSNLDIDTNKTKLISIMAKDGVDSSTQKDFQCQLKTIIDPSKNNDNVVISPLTDLVAVSFLDSDNKDAIALEDAQNTVSQILGLPKESLSKNPMEDINIFTKSQELQHTKQLIETALIKRLSLDSKIIKEKLKSELLAHELNIHQVLIAMEINFNIDIPNNEETFIKNQIVELKNALHSLAQDTSLDINNLNRLQKAIDKEQTIANQKLQEAKNNEPIEVVKISITPQSITQSIFDKEGAILDQQACRATNGYNYLTYSNTEETKNEDTTNGISIKTDGDGTSLVKIFYPTLEYPKTPYDATIVFPNNDYYFSFNNAWVNNPNRTIYVMTPNQSDNTIYDCYRFELDSTNARDIKGVKVFRYEDI</sequence>
<accession>A0A1W1D5G5</accession>
<dbReference type="AlphaFoldDB" id="A0A1W1D5G5"/>
<proteinExistence type="predicted"/>
<evidence type="ECO:0000313" key="1">
    <source>
        <dbReference type="EMBL" id="SFV75873.1"/>
    </source>
</evidence>
<evidence type="ECO:0008006" key="2">
    <source>
        <dbReference type="Google" id="ProtNLM"/>
    </source>
</evidence>